<name>A0A7W2AQC5_9BACL</name>
<feature type="domain" description="Protein CotJB" evidence="1">
    <location>
        <begin position="12"/>
        <end position="87"/>
    </location>
</feature>
<organism evidence="2 3">
    <name type="scientific">Thermoactinomyces mirandus</name>
    <dbReference type="NCBI Taxonomy" id="2756294"/>
    <lineage>
        <taxon>Bacteria</taxon>
        <taxon>Bacillati</taxon>
        <taxon>Bacillota</taxon>
        <taxon>Bacilli</taxon>
        <taxon>Bacillales</taxon>
        <taxon>Thermoactinomycetaceae</taxon>
        <taxon>Thermoactinomyces</taxon>
    </lineage>
</organism>
<gene>
    <name evidence="2" type="ORF">H2C83_03360</name>
</gene>
<keyword evidence="2" id="KW-0946">Virion</keyword>
<dbReference type="Pfam" id="PF12652">
    <property type="entry name" value="CotJB"/>
    <property type="match status" value="1"/>
</dbReference>
<keyword evidence="2" id="KW-0167">Capsid protein</keyword>
<dbReference type="Proteomes" id="UP000538292">
    <property type="component" value="Unassembled WGS sequence"/>
</dbReference>
<dbReference type="EMBL" id="JACEOL010000009">
    <property type="protein sequence ID" value="MBA4601373.1"/>
    <property type="molecule type" value="Genomic_DNA"/>
</dbReference>
<dbReference type="InterPro" id="IPR016571">
    <property type="entry name" value="Spore_coat_assembly_CotJB"/>
</dbReference>
<evidence type="ECO:0000259" key="1">
    <source>
        <dbReference type="Pfam" id="PF12652"/>
    </source>
</evidence>
<accession>A0A7W2AQC5</accession>
<reference evidence="2 3" key="1">
    <citation type="submission" date="2020-07" db="EMBL/GenBank/DDBJ databases">
        <title>Thermoactinomyces phylogeny.</title>
        <authorList>
            <person name="Dunlap C."/>
        </authorList>
    </citation>
    <scope>NUCLEOTIDE SEQUENCE [LARGE SCALE GENOMIC DNA]</scope>
    <source>
        <strain evidence="2 3">AMNI-1</strain>
    </source>
</reference>
<protein>
    <submittedName>
        <fullName evidence="2">Spore coat protein CotJB</fullName>
    </submittedName>
</protein>
<keyword evidence="3" id="KW-1185">Reference proteome</keyword>
<evidence type="ECO:0000313" key="2">
    <source>
        <dbReference type="EMBL" id="MBA4601373.1"/>
    </source>
</evidence>
<dbReference type="PIRSF" id="PIRSF010606">
    <property type="entry name" value="Spore_coat_CotJB"/>
    <property type="match status" value="1"/>
</dbReference>
<dbReference type="InterPro" id="IPR024207">
    <property type="entry name" value="CotJB_dom"/>
</dbReference>
<comment type="caution">
    <text evidence="2">The sequence shown here is derived from an EMBL/GenBank/DDBJ whole genome shotgun (WGS) entry which is preliminary data.</text>
</comment>
<proteinExistence type="predicted"/>
<dbReference type="AlphaFoldDB" id="A0A7W2AQC5"/>
<sequence length="88" mass="10758">MEPKMDHAKRFQLLTQLQEVDFVIVELQLYLDTHPDDQRAIDQYNWYAKERNKLRRTYESQFGPLYNFGLSFNQYPCGWNEGPWPWEI</sequence>
<evidence type="ECO:0000313" key="3">
    <source>
        <dbReference type="Proteomes" id="UP000538292"/>
    </source>
</evidence>